<feature type="compositionally biased region" description="Polar residues" evidence="1">
    <location>
        <begin position="99"/>
        <end position="122"/>
    </location>
</feature>
<feature type="compositionally biased region" description="Basic and acidic residues" evidence="1">
    <location>
        <begin position="171"/>
        <end position="194"/>
    </location>
</feature>
<dbReference type="Proteomes" id="UP001153269">
    <property type="component" value="Unassembled WGS sequence"/>
</dbReference>
<evidence type="ECO:0000313" key="2">
    <source>
        <dbReference type="EMBL" id="CAB1443341.1"/>
    </source>
</evidence>
<comment type="caution">
    <text evidence="2">The sequence shown here is derived from an EMBL/GenBank/DDBJ whole genome shotgun (WGS) entry which is preliminary data.</text>
</comment>
<dbReference type="EMBL" id="CADEAL010003068">
    <property type="protein sequence ID" value="CAB1443341.1"/>
    <property type="molecule type" value="Genomic_DNA"/>
</dbReference>
<evidence type="ECO:0000256" key="1">
    <source>
        <dbReference type="SAM" id="MobiDB-lite"/>
    </source>
</evidence>
<name>A0A9N7V3D5_PLEPL</name>
<sequence>MFESFYGEVKDKALLLRAVRAAAGGTRHLREKDERNNKHQGNNVRETDGAEEGQEETKQRGIEENHQLVKDCQAVRSLSPRAVEKEESPPHPEVRRTAQHTGLTTPRSKVDVQPTSRGSPSQAALRALIFEELESRSDEEMRARHQFPVGLPSNLSGIETVRDRLMETGRDAVMSRDQEGHHGDRPGERERSGRDLVFPVFPGGLKTSRPEIDAYGLLLLSVPPEFYYSCLPLRKYKCLLLTFLSLLAGFNLTSDSREHRDVTGNTGD</sequence>
<accession>A0A9N7V3D5</accession>
<feature type="compositionally biased region" description="Basic and acidic residues" evidence="1">
    <location>
        <begin position="55"/>
        <end position="68"/>
    </location>
</feature>
<gene>
    <name evidence="2" type="ORF">PLEPLA_LOCUS31057</name>
</gene>
<feature type="compositionally biased region" description="Basic and acidic residues" evidence="1">
    <location>
        <begin position="28"/>
        <end position="37"/>
    </location>
</feature>
<feature type="region of interest" description="Disordered" evidence="1">
    <location>
        <begin position="80"/>
        <end position="122"/>
    </location>
</feature>
<feature type="compositionally biased region" description="Basic and acidic residues" evidence="1">
    <location>
        <begin position="82"/>
        <end position="96"/>
    </location>
</feature>
<evidence type="ECO:0000313" key="3">
    <source>
        <dbReference type="Proteomes" id="UP001153269"/>
    </source>
</evidence>
<reference evidence="2" key="1">
    <citation type="submission" date="2020-03" db="EMBL/GenBank/DDBJ databases">
        <authorList>
            <person name="Weist P."/>
        </authorList>
    </citation>
    <scope>NUCLEOTIDE SEQUENCE</scope>
</reference>
<protein>
    <submittedName>
        <fullName evidence="2">Uncharacterized protein</fullName>
    </submittedName>
</protein>
<proteinExistence type="predicted"/>
<dbReference type="AlphaFoldDB" id="A0A9N7V3D5"/>
<feature type="region of interest" description="Disordered" evidence="1">
    <location>
        <begin position="171"/>
        <end position="195"/>
    </location>
</feature>
<keyword evidence="3" id="KW-1185">Reference proteome</keyword>
<organism evidence="2 3">
    <name type="scientific">Pleuronectes platessa</name>
    <name type="common">European plaice</name>
    <dbReference type="NCBI Taxonomy" id="8262"/>
    <lineage>
        <taxon>Eukaryota</taxon>
        <taxon>Metazoa</taxon>
        <taxon>Chordata</taxon>
        <taxon>Craniata</taxon>
        <taxon>Vertebrata</taxon>
        <taxon>Euteleostomi</taxon>
        <taxon>Actinopterygii</taxon>
        <taxon>Neopterygii</taxon>
        <taxon>Teleostei</taxon>
        <taxon>Neoteleostei</taxon>
        <taxon>Acanthomorphata</taxon>
        <taxon>Carangaria</taxon>
        <taxon>Pleuronectiformes</taxon>
        <taxon>Pleuronectoidei</taxon>
        <taxon>Pleuronectidae</taxon>
        <taxon>Pleuronectes</taxon>
    </lineage>
</organism>
<feature type="region of interest" description="Disordered" evidence="1">
    <location>
        <begin position="25"/>
        <end position="68"/>
    </location>
</feature>